<dbReference type="EMBL" id="JAEACU010000008">
    <property type="protein sequence ID" value="KAH7520811.1"/>
    <property type="molecule type" value="Genomic_DNA"/>
</dbReference>
<comment type="caution">
    <text evidence="2">The sequence shown here is derived from an EMBL/GenBank/DDBJ whole genome shotgun (WGS) entry which is preliminary data.</text>
</comment>
<evidence type="ECO:0000313" key="3">
    <source>
        <dbReference type="Proteomes" id="UP000813462"/>
    </source>
</evidence>
<gene>
    <name evidence="2" type="ORF">FEM48_Zijuj08G0185600</name>
</gene>
<feature type="compositionally biased region" description="Polar residues" evidence="1">
    <location>
        <begin position="149"/>
        <end position="158"/>
    </location>
</feature>
<name>A0A978V0P5_ZIZJJ</name>
<dbReference type="Proteomes" id="UP000813462">
    <property type="component" value="Unassembled WGS sequence"/>
</dbReference>
<organism evidence="2 3">
    <name type="scientific">Ziziphus jujuba var. spinosa</name>
    <dbReference type="NCBI Taxonomy" id="714518"/>
    <lineage>
        <taxon>Eukaryota</taxon>
        <taxon>Viridiplantae</taxon>
        <taxon>Streptophyta</taxon>
        <taxon>Embryophyta</taxon>
        <taxon>Tracheophyta</taxon>
        <taxon>Spermatophyta</taxon>
        <taxon>Magnoliopsida</taxon>
        <taxon>eudicotyledons</taxon>
        <taxon>Gunneridae</taxon>
        <taxon>Pentapetalae</taxon>
        <taxon>rosids</taxon>
        <taxon>fabids</taxon>
        <taxon>Rosales</taxon>
        <taxon>Rhamnaceae</taxon>
        <taxon>Paliureae</taxon>
        <taxon>Ziziphus</taxon>
    </lineage>
</organism>
<evidence type="ECO:0000313" key="2">
    <source>
        <dbReference type="EMBL" id="KAH7520811.1"/>
    </source>
</evidence>
<feature type="region of interest" description="Disordered" evidence="1">
    <location>
        <begin position="116"/>
        <end position="158"/>
    </location>
</feature>
<proteinExistence type="predicted"/>
<dbReference type="AlphaFoldDB" id="A0A978V0P5"/>
<accession>A0A978V0P5</accession>
<evidence type="ECO:0000256" key="1">
    <source>
        <dbReference type="SAM" id="MobiDB-lite"/>
    </source>
</evidence>
<sequence>MASQGRPKINPITSNAQLHPELYLNTTNLFSFSSSYNSYYMGWNSLYEYSWTALHLWLHLKLDQYVDLIAVKEEEKEMRTKRMGMKTMNPERKLMKRTMRMMMWWSFRRLMTPKNREDAVEYDEDDEDDDEDEEVDNDEGDFAEPESTGRLTSTKGKN</sequence>
<feature type="compositionally biased region" description="Acidic residues" evidence="1">
    <location>
        <begin position="120"/>
        <end position="144"/>
    </location>
</feature>
<protein>
    <submittedName>
        <fullName evidence="2">Uncharacterized protein</fullName>
    </submittedName>
</protein>
<reference evidence="2" key="1">
    <citation type="journal article" date="2021" name="Front. Plant Sci.">
        <title>Chromosome-Scale Genome Assembly for Chinese Sour Jujube and Insights Into Its Genome Evolution and Domestication Signature.</title>
        <authorList>
            <person name="Shen L.-Y."/>
            <person name="Luo H."/>
            <person name="Wang X.-L."/>
            <person name="Wang X.-M."/>
            <person name="Qiu X.-J."/>
            <person name="Liu H."/>
            <person name="Zhou S.-S."/>
            <person name="Jia K.-H."/>
            <person name="Nie S."/>
            <person name="Bao Y.-T."/>
            <person name="Zhang R.-G."/>
            <person name="Yun Q.-Z."/>
            <person name="Chai Y.-H."/>
            <person name="Lu J.-Y."/>
            <person name="Li Y."/>
            <person name="Zhao S.-W."/>
            <person name="Mao J.-F."/>
            <person name="Jia S.-G."/>
            <person name="Mao Y.-M."/>
        </authorList>
    </citation>
    <scope>NUCLEOTIDE SEQUENCE</scope>
    <source>
        <strain evidence="2">AT0</strain>
        <tissue evidence="2">Leaf</tissue>
    </source>
</reference>